<organism evidence="1 3">
    <name type="scientific">Cereibacter changlensis</name>
    <dbReference type="NCBI Taxonomy" id="402884"/>
    <lineage>
        <taxon>Bacteria</taxon>
        <taxon>Pseudomonadati</taxon>
        <taxon>Pseudomonadota</taxon>
        <taxon>Alphaproteobacteria</taxon>
        <taxon>Rhodobacterales</taxon>
        <taxon>Paracoccaceae</taxon>
        <taxon>Cereibacter</taxon>
    </lineage>
</organism>
<dbReference type="Proteomes" id="UP000249538">
    <property type="component" value="Unassembled WGS sequence"/>
</dbReference>
<proteinExistence type="predicted"/>
<dbReference type="AlphaFoldDB" id="A0A2W7QGL6"/>
<sequence length="93" mass="10907">MALQAELNDIDKGQHGAEWICGSYQCRNFEGWFQQREMGEGNWQFVIIGFGINDCSVYRVNQSGALYEQVVPIDEQDRITIGRRKYGRDNWYH</sequence>
<evidence type="ECO:0000313" key="3">
    <source>
        <dbReference type="Proteomes" id="UP000249538"/>
    </source>
</evidence>
<comment type="caution">
    <text evidence="1">The sequence shown here is derived from an EMBL/GenBank/DDBJ whole genome shotgun (WGS) entry which is preliminary data.</text>
</comment>
<protein>
    <submittedName>
        <fullName evidence="1">Uncharacterized protein</fullName>
    </submittedName>
</protein>
<dbReference type="RefSeq" id="WP_111467615.1">
    <property type="nucleotide sequence ID" value="NZ_QKZS01000041.1"/>
</dbReference>
<reference evidence="1 3" key="1">
    <citation type="submission" date="2018-06" db="EMBL/GenBank/DDBJ databases">
        <title>Genomic Encyclopedia of Archaeal and Bacterial Type Strains, Phase II (KMG-II): from individual species to whole genera.</title>
        <authorList>
            <person name="Goeker M."/>
        </authorList>
    </citation>
    <scope>NUCLEOTIDE SEQUENCE [LARGE SCALE GENOMIC DNA]</scope>
    <source>
        <strain evidence="1 3">DSM 18774</strain>
    </source>
</reference>
<accession>A0A2W7QGL6</accession>
<dbReference type="EMBL" id="QKZS01000050">
    <property type="protein sequence ID" value="PZX46476.1"/>
    <property type="molecule type" value="Genomic_DNA"/>
</dbReference>
<evidence type="ECO:0000313" key="2">
    <source>
        <dbReference type="EMBL" id="PZX46969.1"/>
    </source>
</evidence>
<dbReference type="EMBL" id="QKZS01000041">
    <property type="protein sequence ID" value="PZX46969.1"/>
    <property type="molecule type" value="Genomic_DNA"/>
</dbReference>
<name>A0A2W7QGL6_9RHOB</name>
<gene>
    <name evidence="2" type="ORF">LX76_04552</name>
    <name evidence="1" type="ORF">LX76_04641</name>
</gene>
<evidence type="ECO:0000313" key="1">
    <source>
        <dbReference type="EMBL" id="PZX46476.1"/>
    </source>
</evidence>